<name>A0AAW1YNA7_RUBAR</name>
<dbReference type="InterPro" id="IPR030184">
    <property type="entry name" value="WAT1-related"/>
</dbReference>
<keyword evidence="4 5" id="KW-0472">Membrane</keyword>
<dbReference type="PANTHER" id="PTHR31218">
    <property type="entry name" value="WAT1-RELATED PROTEIN"/>
    <property type="match status" value="1"/>
</dbReference>
<dbReference type="Proteomes" id="UP001457282">
    <property type="component" value="Unassembled WGS sequence"/>
</dbReference>
<dbReference type="SUPFAM" id="SSF103481">
    <property type="entry name" value="Multidrug resistance efflux transporter EmrE"/>
    <property type="match status" value="1"/>
</dbReference>
<feature type="transmembrane region" description="Helical" evidence="5">
    <location>
        <begin position="37"/>
        <end position="58"/>
    </location>
</feature>
<dbReference type="AlphaFoldDB" id="A0AAW1YNA7"/>
<evidence type="ECO:0008006" key="8">
    <source>
        <dbReference type="Google" id="ProtNLM"/>
    </source>
</evidence>
<accession>A0AAW1YNA7</accession>
<evidence type="ECO:0000256" key="2">
    <source>
        <dbReference type="ARBA" id="ARBA00022692"/>
    </source>
</evidence>
<feature type="transmembrane region" description="Helical" evidence="5">
    <location>
        <begin position="64"/>
        <end position="83"/>
    </location>
</feature>
<keyword evidence="2 5" id="KW-0812">Transmembrane</keyword>
<gene>
    <name evidence="6" type="ORF">M0R45_005476</name>
</gene>
<sequence>MEARMESQTGCHSLLWNCGDRHYYHLQAWVIEKKDPVFLAMSTPLALIITLFASALLLGEIISLGSILGGLLLVGGLYSVLWAKSREQNTVDESCLRAEVEKDCSKLKETKEGLCFYSLQLLPQLTQLLLEHQQQ</sequence>
<evidence type="ECO:0000313" key="7">
    <source>
        <dbReference type="Proteomes" id="UP001457282"/>
    </source>
</evidence>
<protein>
    <recommendedName>
        <fullName evidence="8">WAT1-related protein</fullName>
    </recommendedName>
</protein>
<dbReference type="InterPro" id="IPR037185">
    <property type="entry name" value="EmrE-like"/>
</dbReference>
<evidence type="ECO:0000256" key="5">
    <source>
        <dbReference type="SAM" id="Phobius"/>
    </source>
</evidence>
<evidence type="ECO:0000256" key="3">
    <source>
        <dbReference type="ARBA" id="ARBA00022989"/>
    </source>
</evidence>
<dbReference type="EMBL" id="JBEDUW010000001">
    <property type="protein sequence ID" value="KAK9949969.1"/>
    <property type="molecule type" value="Genomic_DNA"/>
</dbReference>
<dbReference type="GO" id="GO:0016020">
    <property type="term" value="C:membrane"/>
    <property type="evidence" value="ECO:0007669"/>
    <property type="project" value="InterPro"/>
</dbReference>
<evidence type="ECO:0000256" key="1">
    <source>
        <dbReference type="ARBA" id="ARBA00004141"/>
    </source>
</evidence>
<evidence type="ECO:0000313" key="6">
    <source>
        <dbReference type="EMBL" id="KAK9949969.1"/>
    </source>
</evidence>
<reference evidence="6 7" key="1">
    <citation type="journal article" date="2023" name="G3 (Bethesda)">
        <title>A chromosome-length genome assembly and annotation of blackberry (Rubus argutus, cv. 'Hillquist').</title>
        <authorList>
            <person name="Bruna T."/>
            <person name="Aryal R."/>
            <person name="Dudchenko O."/>
            <person name="Sargent D.J."/>
            <person name="Mead D."/>
            <person name="Buti M."/>
            <person name="Cavallini A."/>
            <person name="Hytonen T."/>
            <person name="Andres J."/>
            <person name="Pham M."/>
            <person name="Weisz D."/>
            <person name="Mascagni F."/>
            <person name="Usai G."/>
            <person name="Natali L."/>
            <person name="Bassil N."/>
            <person name="Fernandez G.E."/>
            <person name="Lomsadze A."/>
            <person name="Armour M."/>
            <person name="Olukolu B."/>
            <person name="Poorten T."/>
            <person name="Britton C."/>
            <person name="Davik J."/>
            <person name="Ashrafi H."/>
            <person name="Aiden E.L."/>
            <person name="Borodovsky M."/>
            <person name="Worthington M."/>
        </authorList>
    </citation>
    <scope>NUCLEOTIDE SEQUENCE [LARGE SCALE GENOMIC DNA]</scope>
    <source>
        <strain evidence="6">PI 553951</strain>
    </source>
</reference>
<proteinExistence type="predicted"/>
<dbReference type="GO" id="GO:0022857">
    <property type="term" value="F:transmembrane transporter activity"/>
    <property type="evidence" value="ECO:0007669"/>
    <property type="project" value="InterPro"/>
</dbReference>
<comment type="subcellular location">
    <subcellularLocation>
        <location evidence="1">Membrane</location>
        <topology evidence="1">Multi-pass membrane protein</topology>
    </subcellularLocation>
</comment>
<evidence type="ECO:0000256" key="4">
    <source>
        <dbReference type="ARBA" id="ARBA00023136"/>
    </source>
</evidence>
<keyword evidence="3 5" id="KW-1133">Transmembrane helix</keyword>
<keyword evidence="7" id="KW-1185">Reference proteome</keyword>
<organism evidence="6 7">
    <name type="scientific">Rubus argutus</name>
    <name type="common">Southern blackberry</name>
    <dbReference type="NCBI Taxonomy" id="59490"/>
    <lineage>
        <taxon>Eukaryota</taxon>
        <taxon>Viridiplantae</taxon>
        <taxon>Streptophyta</taxon>
        <taxon>Embryophyta</taxon>
        <taxon>Tracheophyta</taxon>
        <taxon>Spermatophyta</taxon>
        <taxon>Magnoliopsida</taxon>
        <taxon>eudicotyledons</taxon>
        <taxon>Gunneridae</taxon>
        <taxon>Pentapetalae</taxon>
        <taxon>rosids</taxon>
        <taxon>fabids</taxon>
        <taxon>Rosales</taxon>
        <taxon>Rosaceae</taxon>
        <taxon>Rosoideae</taxon>
        <taxon>Rosoideae incertae sedis</taxon>
        <taxon>Rubus</taxon>
    </lineage>
</organism>
<comment type="caution">
    <text evidence="6">The sequence shown here is derived from an EMBL/GenBank/DDBJ whole genome shotgun (WGS) entry which is preliminary data.</text>
</comment>